<feature type="compositionally biased region" description="Low complexity" evidence="1">
    <location>
        <begin position="8"/>
        <end position="50"/>
    </location>
</feature>
<evidence type="ECO:0000313" key="3">
    <source>
        <dbReference type="Proteomes" id="UP000887566"/>
    </source>
</evidence>
<dbReference type="InterPro" id="IPR036465">
    <property type="entry name" value="vWFA_dom_sf"/>
</dbReference>
<dbReference type="WBParaSite" id="PSAMB.scaffold3679size17291.g22189.t1">
    <property type="protein sequence ID" value="PSAMB.scaffold3679size17291.g22189.t1"/>
    <property type="gene ID" value="PSAMB.scaffold3679size17291.g22189"/>
</dbReference>
<dbReference type="PANTHER" id="PTHR47324">
    <property type="entry name" value="PROTEIN IRG-7-RELATED"/>
    <property type="match status" value="1"/>
</dbReference>
<dbReference type="Gene3D" id="3.40.50.410">
    <property type="entry name" value="von Willebrand factor, type A domain"/>
    <property type="match status" value="1"/>
</dbReference>
<dbReference type="Pfam" id="PF00092">
    <property type="entry name" value="VWA"/>
    <property type="match status" value="1"/>
</dbReference>
<dbReference type="PROSITE" id="PS50234">
    <property type="entry name" value="VWFA"/>
    <property type="match status" value="1"/>
</dbReference>
<organism evidence="3 4">
    <name type="scientific">Plectus sambesii</name>
    <dbReference type="NCBI Taxonomy" id="2011161"/>
    <lineage>
        <taxon>Eukaryota</taxon>
        <taxon>Metazoa</taxon>
        <taxon>Ecdysozoa</taxon>
        <taxon>Nematoda</taxon>
        <taxon>Chromadorea</taxon>
        <taxon>Plectida</taxon>
        <taxon>Plectina</taxon>
        <taxon>Plectoidea</taxon>
        <taxon>Plectidae</taxon>
        <taxon>Plectus</taxon>
    </lineage>
</organism>
<reference evidence="4" key="1">
    <citation type="submission" date="2022-11" db="UniProtKB">
        <authorList>
            <consortium name="WormBaseParasite"/>
        </authorList>
    </citation>
    <scope>IDENTIFICATION</scope>
</reference>
<protein>
    <submittedName>
        <fullName evidence="4">VWFA domain-containing protein</fullName>
    </submittedName>
</protein>
<sequence length="260" mass="27538">MNMDGVITTSLPPTTTTSATTSTRTSVANSPTTTATTSTPRSTTTNGGPSQSPYAVLNLDLVIAIDASATMPMANFNEVVTFLKTVLIPYTIGQGYPGTRVSIIDVPGDNGFLVPSNTLQSIANRDDLLRALDNANEFYDGSTGQQFVALLQEVIRPEFTKAGYRADITNHLLLYITGTSTFTDDTDGTTAAAFAQTIRSHKTYGIIIIAYKAATVDVNALQTIAGGADCVLQATTNDQLYQQGIPLIQSKTLAGQYCGM</sequence>
<dbReference type="InterPro" id="IPR002035">
    <property type="entry name" value="VWF_A"/>
</dbReference>
<evidence type="ECO:0000259" key="2">
    <source>
        <dbReference type="PROSITE" id="PS50234"/>
    </source>
</evidence>
<name>A0A914WD40_9BILA</name>
<evidence type="ECO:0000313" key="4">
    <source>
        <dbReference type="WBParaSite" id="PSAMB.scaffold3679size17291.g22189.t1"/>
    </source>
</evidence>
<dbReference type="SMART" id="SM00327">
    <property type="entry name" value="VWA"/>
    <property type="match status" value="1"/>
</dbReference>
<dbReference type="PANTHER" id="PTHR47324:SF1">
    <property type="entry name" value="EGF-LIKE DOMAIN-CONTAINING PROTEIN-RELATED"/>
    <property type="match status" value="1"/>
</dbReference>
<dbReference type="Proteomes" id="UP000887566">
    <property type="component" value="Unplaced"/>
</dbReference>
<accession>A0A914WD40</accession>
<dbReference type="InterPro" id="IPR053295">
    <property type="entry name" value="Innate_immunity_reg"/>
</dbReference>
<dbReference type="AlphaFoldDB" id="A0A914WD40"/>
<feature type="domain" description="VWFA" evidence="2">
    <location>
        <begin position="60"/>
        <end position="252"/>
    </location>
</feature>
<keyword evidence="3" id="KW-1185">Reference proteome</keyword>
<dbReference type="SUPFAM" id="SSF53300">
    <property type="entry name" value="vWA-like"/>
    <property type="match status" value="1"/>
</dbReference>
<proteinExistence type="predicted"/>
<evidence type="ECO:0000256" key="1">
    <source>
        <dbReference type="SAM" id="MobiDB-lite"/>
    </source>
</evidence>
<feature type="region of interest" description="Disordered" evidence="1">
    <location>
        <begin position="1"/>
        <end position="51"/>
    </location>
</feature>